<dbReference type="InterPro" id="IPR021327">
    <property type="entry name" value="DUF2934"/>
</dbReference>
<sequence>MEQDRISLVRQRAHAIWIEQGQPEGAADQHWAQAEAEFDAAEASATTTPATESADTAVAEPEAPAEPAPLAEPDVVATPEPVAATPAPAPAKKTVKRKVKPLNPIR</sequence>
<dbReference type="OrthoDB" id="9811127at2"/>
<dbReference type="EMBL" id="CP014168">
    <property type="protein sequence ID" value="AOH84748.1"/>
    <property type="molecule type" value="Genomic_DNA"/>
</dbReference>
<keyword evidence="3" id="KW-1185">Reference proteome</keyword>
<dbReference type="STRING" id="1560345.AWL63_13000"/>
<dbReference type="Pfam" id="PF11154">
    <property type="entry name" value="DUF2934"/>
    <property type="match status" value="1"/>
</dbReference>
<feature type="compositionally biased region" description="Low complexity" evidence="1">
    <location>
        <begin position="41"/>
        <end position="62"/>
    </location>
</feature>
<gene>
    <name evidence="2" type="ORF">AWL63_13000</name>
</gene>
<accession>A0A1B3ZBF5</accession>
<name>A0A1B3ZBF5_9SPHN</name>
<evidence type="ECO:0000313" key="2">
    <source>
        <dbReference type="EMBL" id="AOH84748.1"/>
    </source>
</evidence>
<proteinExistence type="predicted"/>
<evidence type="ECO:0008006" key="4">
    <source>
        <dbReference type="Google" id="ProtNLM"/>
    </source>
</evidence>
<dbReference type="AlphaFoldDB" id="A0A1B3ZBF5"/>
<protein>
    <recommendedName>
        <fullName evidence="4">DUF2934 domain-containing protein</fullName>
    </recommendedName>
</protein>
<dbReference type="Proteomes" id="UP000094256">
    <property type="component" value="Chromosome"/>
</dbReference>
<organism evidence="2 3">
    <name type="scientific">Sphingomonas panacis</name>
    <dbReference type="NCBI Taxonomy" id="1560345"/>
    <lineage>
        <taxon>Bacteria</taxon>
        <taxon>Pseudomonadati</taxon>
        <taxon>Pseudomonadota</taxon>
        <taxon>Alphaproteobacteria</taxon>
        <taxon>Sphingomonadales</taxon>
        <taxon>Sphingomonadaceae</taxon>
        <taxon>Sphingomonas</taxon>
    </lineage>
</organism>
<reference evidence="2 3" key="1">
    <citation type="submission" date="2016-01" db="EMBL/GenBank/DDBJ databases">
        <title>Complete genome and mega plasmid sequence of Sphingomonas panacis DCY99 elicits systemic resistance in rice to Xanthomonas oryzae.</title>
        <authorList>
            <person name="Kim Y.J."/>
            <person name="Yang D.C."/>
            <person name="Sing P."/>
        </authorList>
    </citation>
    <scope>NUCLEOTIDE SEQUENCE [LARGE SCALE GENOMIC DNA]</scope>
    <source>
        <strain evidence="2 3">DCY99</strain>
    </source>
</reference>
<evidence type="ECO:0000256" key="1">
    <source>
        <dbReference type="SAM" id="MobiDB-lite"/>
    </source>
</evidence>
<dbReference type="KEGG" id="span:AWL63_13000"/>
<feature type="region of interest" description="Disordered" evidence="1">
    <location>
        <begin position="37"/>
        <end position="106"/>
    </location>
</feature>
<dbReference type="RefSeq" id="WP_069205298.1">
    <property type="nucleotide sequence ID" value="NZ_CP014168.1"/>
</dbReference>
<evidence type="ECO:0000313" key="3">
    <source>
        <dbReference type="Proteomes" id="UP000094256"/>
    </source>
</evidence>
<feature type="compositionally biased region" description="Low complexity" evidence="1">
    <location>
        <begin position="68"/>
        <end position="92"/>
    </location>
</feature>